<name>A0ABD3C0N6_9LAMI</name>
<proteinExistence type="inferred from homology"/>
<protein>
    <submittedName>
        <fullName evidence="2">Uncharacterized protein</fullName>
    </submittedName>
</protein>
<evidence type="ECO:0000313" key="2">
    <source>
        <dbReference type="EMBL" id="KAL3622854.1"/>
    </source>
</evidence>
<comment type="similarity">
    <text evidence="1">Belongs to the GID4/VID24 family.</text>
</comment>
<reference evidence="3" key="1">
    <citation type="journal article" date="2024" name="IScience">
        <title>Strigolactones Initiate the Formation of Haustorium-like Structures in Castilleja.</title>
        <authorList>
            <person name="Buerger M."/>
            <person name="Peterson D."/>
            <person name="Chory J."/>
        </authorList>
    </citation>
    <scope>NUCLEOTIDE SEQUENCE [LARGE SCALE GENOMIC DNA]</scope>
</reference>
<evidence type="ECO:0000256" key="1">
    <source>
        <dbReference type="ARBA" id="ARBA00061469"/>
    </source>
</evidence>
<dbReference type="Proteomes" id="UP001632038">
    <property type="component" value="Unassembled WGS sequence"/>
</dbReference>
<organism evidence="2 3">
    <name type="scientific">Castilleja foliolosa</name>
    <dbReference type="NCBI Taxonomy" id="1961234"/>
    <lineage>
        <taxon>Eukaryota</taxon>
        <taxon>Viridiplantae</taxon>
        <taxon>Streptophyta</taxon>
        <taxon>Embryophyta</taxon>
        <taxon>Tracheophyta</taxon>
        <taxon>Spermatophyta</taxon>
        <taxon>Magnoliopsida</taxon>
        <taxon>eudicotyledons</taxon>
        <taxon>Gunneridae</taxon>
        <taxon>Pentapetalae</taxon>
        <taxon>asterids</taxon>
        <taxon>lamiids</taxon>
        <taxon>Lamiales</taxon>
        <taxon>Orobanchaceae</taxon>
        <taxon>Pedicularideae</taxon>
        <taxon>Castillejinae</taxon>
        <taxon>Castilleja</taxon>
    </lineage>
</organism>
<accession>A0ABD3C0N6</accession>
<dbReference type="PANTHER" id="PTHR14534">
    <property type="entry name" value="VACUOLAR IMPORT AND DEGRADATION PROTEIN 24"/>
    <property type="match status" value="1"/>
</dbReference>
<sequence length="110" mass="11947">MSFLGGGGGASAAVTIVSLTEMLQWTKSPSFLHLQPQVELDGGKTLDLSNYPNIFMVERAILCERLNGLCGLTITGFYYVCFSCSDGSINGYYYDPNSSAMKQGRRAETL</sequence>
<dbReference type="Pfam" id="PF09783">
    <property type="entry name" value="Vac_ImportDeg"/>
    <property type="match status" value="1"/>
</dbReference>
<keyword evidence="3" id="KW-1185">Reference proteome</keyword>
<gene>
    <name evidence="2" type="ORF">CASFOL_033462</name>
</gene>
<dbReference type="PANTHER" id="PTHR14534:SF3">
    <property type="entry name" value="GID COMPLEX SUBUNIT 4 HOMOLOG"/>
    <property type="match status" value="1"/>
</dbReference>
<evidence type="ECO:0000313" key="3">
    <source>
        <dbReference type="Proteomes" id="UP001632038"/>
    </source>
</evidence>
<comment type="caution">
    <text evidence="2">The sequence shown here is derived from an EMBL/GenBank/DDBJ whole genome shotgun (WGS) entry which is preliminary data.</text>
</comment>
<dbReference type="AlphaFoldDB" id="A0ABD3C0N6"/>
<dbReference type="EMBL" id="JAVIJP010000058">
    <property type="protein sequence ID" value="KAL3622854.1"/>
    <property type="molecule type" value="Genomic_DNA"/>
</dbReference>
<dbReference type="InterPro" id="IPR018618">
    <property type="entry name" value="GID4/10-like"/>
</dbReference>